<sequence length="113" mass="13037">MNKKVTAGEVCSTDKRQVEYMGRRTIGYCSVSFPTQIMETHRWTWFVISAMSAKQEWTTVYQRAQDLEHQGFHSCGVQLRCFVESGIFPDQGTRPHVMHWQADSQPMNHLGSP</sequence>
<proteinExistence type="predicted"/>
<keyword evidence="2" id="KW-1185">Reference proteome</keyword>
<evidence type="ECO:0000313" key="2">
    <source>
        <dbReference type="Proteomes" id="UP001176941"/>
    </source>
</evidence>
<evidence type="ECO:0000313" key="1">
    <source>
        <dbReference type="EMBL" id="CAI9181159.1"/>
    </source>
</evidence>
<protein>
    <submittedName>
        <fullName evidence="1">Uncharacterized protein</fullName>
    </submittedName>
</protein>
<organism evidence="1 2">
    <name type="scientific">Rangifer tarandus platyrhynchus</name>
    <name type="common">Svalbard reindeer</name>
    <dbReference type="NCBI Taxonomy" id="3082113"/>
    <lineage>
        <taxon>Eukaryota</taxon>
        <taxon>Metazoa</taxon>
        <taxon>Chordata</taxon>
        <taxon>Craniata</taxon>
        <taxon>Vertebrata</taxon>
        <taxon>Euteleostomi</taxon>
        <taxon>Mammalia</taxon>
        <taxon>Eutheria</taxon>
        <taxon>Laurasiatheria</taxon>
        <taxon>Artiodactyla</taxon>
        <taxon>Ruminantia</taxon>
        <taxon>Pecora</taxon>
        <taxon>Cervidae</taxon>
        <taxon>Odocoileinae</taxon>
        <taxon>Rangifer</taxon>
    </lineage>
</organism>
<dbReference type="Proteomes" id="UP001176941">
    <property type="component" value="Chromosome X"/>
</dbReference>
<reference evidence="1" key="1">
    <citation type="submission" date="2023-04" db="EMBL/GenBank/DDBJ databases">
        <authorList>
            <consortium name="ELIXIR-Norway"/>
        </authorList>
    </citation>
    <scope>NUCLEOTIDE SEQUENCE [LARGE SCALE GENOMIC DNA]</scope>
</reference>
<dbReference type="EMBL" id="OX460343">
    <property type="protein sequence ID" value="CAI9181159.1"/>
    <property type="molecule type" value="Genomic_DNA"/>
</dbReference>
<accession>A0ABN9A5F6</accession>
<name>A0ABN9A5F6_RANTA</name>
<gene>
    <name evidence="1" type="ORF">MRATA1EN1_LOCUS30121</name>
</gene>